<dbReference type="InterPro" id="IPR018060">
    <property type="entry name" value="HTH_AraC"/>
</dbReference>
<protein>
    <submittedName>
        <fullName evidence="11">Response regulator</fullName>
    </submittedName>
</protein>
<comment type="subcellular location">
    <subcellularLocation>
        <location evidence="1">Cytoplasm</location>
    </subcellularLocation>
</comment>
<organism evidence="11 12">
    <name type="scientific">Paenibacillus germinis</name>
    <dbReference type="NCBI Taxonomy" id="2654979"/>
    <lineage>
        <taxon>Bacteria</taxon>
        <taxon>Bacillati</taxon>
        <taxon>Bacillota</taxon>
        <taxon>Bacilli</taxon>
        <taxon>Bacillales</taxon>
        <taxon>Paenibacillaceae</taxon>
        <taxon>Paenibacillus</taxon>
    </lineage>
</organism>
<dbReference type="PANTHER" id="PTHR42713">
    <property type="entry name" value="HISTIDINE KINASE-RELATED"/>
    <property type="match status" value="1"/>
</dbReference>
<evidence type="ECO:0000256" key="1">
    <source>
        <dbReference type="ARBA" id="ARBA00004496"/>
    </source>
</evidence>
<evidence type="ECO:0000256" key="7">
    <source>
        <dbReference type="ARBA" id="ARBA00023163"/>
    </source>
</evidence>
<dbReference type="Pfam" id="PF00072">
    <property type="entry name" value="Response_reg"/>
    <property type="match status" value="1"/>
</dbReference>
<dbReference type="RefSeq" id="WP_171693447.1">
    <property type="nucleotide sequence ID" value="NZ_WHOC01000176.1"/>
</dbReference>
<reference evidence="11 12" key="1">
    <citation type="submission" date="2019-10" db="EMBL/GenBank/DDBJ databases">
        <title>Description of Paenibacillus choica sp. nov.</title>
        <authorList>
            <person name="Carlier A."/>
            <person name="Qi S."/>
        </authorList>
    </citation>
    <scope>NUCLEOTIDE SEQUENCE [LARGE SCALE GENOMIC DNA]</scope>
    <source>
        <strain evidence="11 12">LMG 31460</strain>
    </source>
</reference>
<evidence type="ECO:0000256" key="6">
    <source>
        <dbReference type="ARBA" id="ARBA00023125"/>
    </source>
</evidence>
<dbReference type="InterPro" id="IPR009057">
    <property type="entry name" value="Homeodomain-like_sf"/>
</dbReference>
<evidence type="ECO:0000256" key="4">
    <source>
        <dbReference type="ARBA" id="ARBA00023012"/>
    </source>
</evidence>
<name>A0ABX1ZEL7_9BACL</name>
<dbReference type="Pfam" id="PF12833">
    <property type="entry name" value="HTH_18"/>
    <property type="match status" value="1"/>
</dbReference>
<accession>A0ABX1ZEL7</accession>
<dbReference type="PROSITE" id="PS01124">
    <property type="entry name" value="HTH_ARAC_FAMILY_2"/>
    <property type="match status" value="1"/>
</dbReference>
<dbReference type="PROSITE" id="PS50110">
    <property type="entry name" value="RESPONSE_REGULATORY"/>
    <property type="match status" value="1"/>
</dbReference>
<proteinExistence type="predicted"/>
<keyword evidence="5" id="KW-0805">Transcription regulation</keyword>
<evidence type="ECO:0000256" key="3">
    <source>
        <dbReference type="ARBA" id="ARBA00022553"/>
    </source>
</evidence>
<dbReference type="PROSITE" id="PS00041">
    <property type="entry name" value="HTH_ARAC_FAMILY_1"/>
    <property type="match status" value="1"/>
</dbReference>
<dbReference type="InterPro" id="IPR011006">
    <property type="entry name" value="CheY-like_superfamily"/>
</dbReference>
<evidence type="ECO:0000256" key="5">
    <source>
        <dbReference type="ARBA" id="ARBA00023015"/>
    </source>
</evidence>
<feature type="domain" description="HTH araC/xylS-type" evidence="9">
    <location>
        <begin position="436"/>
        <end position="535"/>
    </location>
</feature>
<feature type="domain" description="Response regulatory" evidence="10">
    <location>
        <begin position="3"/>
        <end position="120"/>
    </location>
</feature>
<evidence type="ECO:0000313" key="12">
    <source>
        <dbReference type="Proteomes" id="UP000658690"/>
    </source>
</evidence>
<dbReference type="SUPFAM" id="SSF46689">
    <property type="entry name" value="Homeodomain-like"/>
    <property type="match status" value="2"/>
</dbReference>
<dbReference type="EMBL" id="WHOC01000176">
    <property type="protein sequence ID" value="NOU90679.1"/>
    <property type="molecule type" value="Genomic_DNA"/>
</dbReference>
<keyword evidence="6" id="KW-0238">DNA-binding</keyword>
<sequence length="543" mass="62361">MNKVMIVDDEPLVREFLKLHFSQNHLDWEVADEAMDGQEAWEKLQEQRVDLVITDIKMPVVDGMELCRRLSQIDHPPIVLILSGFDEFSMAQGAIRYGVHSYMLKPMVKDDLIETINQITDQLERKSREELAFLAMKNISKDSQSQVVKQFLKALVSDSSVEIKALYPLVFRLKVQLIETEGMIMVLDLHEDQLAMKGIPFSDKSIFRFILNQFASELSEESGGMGFVFLDEEQNTCVLMTGEDKNHIKQKCQLLYEKISSVMLTNTGVTVSGALGSYESELFQLQASYQIASRNLHYRLFLDGPTLFDELTLLNEQPRLNALELTMSSIQFALLDHNEIVYSMAINQYVDKMEAFSVSSVLKFGIYLIRRLAKGMNEHRGEVLERAYRHLQKNFQQSNVEWTSESTLILFRETLGFFTSGRNEEPNPVNEQDIVSRVKAYIYAHYSEPLSLALLAEKLGISSGYLSQIFHKTVQESYIKFLTRVRMDQAAKLLKAVPPEKVYDVSDKVGYVSVKHFSHVFKQHYNMPPGEFQEKYMSAQRGN</sequence>
<keyword evidence="12" id="KW-1185">Reference proteome</keyword>
<keyword evidence="7" id="KW-0804">Transcription</keyword>
<keyword evidence="2" id="KW-0963">Cytoplasm</keyword>
<dbReference type="SMART" id="SM00342">
    <property type="entry name" value="HTH_ARAC"/>
    <property type="match status" value="1"/>
</dbReference>
<gene>
    <name evidence="11" type="ORF">GC102_33860</name>
</gene>
<dbReference type="SUPFAM" id="SSF52172">
    <property type="entry name" value="CheY-like"/>
    <property type="match status" value="1"/>
</dbReference>
<keyword evidence="4" id="KW-0902">Two-component regulatory system</keyword>
<dbReference type="Gene3D" id="1.10.10.60">
    <property type="entry name" value="Homeodomain-like"/>
    <property type="match status" value="2"/>
</dbReference>
<evidence type="ECO:0000259" key="9">
    <source>
        <dbReference type="PROSITE" id="PS01124"/>
    </source>
</evidence>
<evidence type="ECO:0000313" key="11">
    <source>
        <dbReference type="EMBL" id="NOU90679.1"/>
    </source>
</evidence>
<evidence type="ECO:0000259" key="10">
    <source>
        <dbReference type="PROSITE" id="PS50110"/>
    </source>
</evidence>
<feature type="modified residue" description="4-aspartylphosphate" evidence="8">
    <location>
        <position position="55"/>
    </location>
</feature>
<dbReference type="SMART" id="SM00448">
    <property type="entry name" value="REC"/>
    <property type="match status" value="1"/>
</dbReference>
<keyword evidence="3 8" id="KW-0597">Phosphoprotein</keyword>
<dbReference type="InterPro" id="IPR051552">
    <property type="entry name" value="HptR"/>
</dbReference>
<evidence type="ECO:0000256" key="8">
    <source>
        <dbReference type="PROSITE-ProRule" id="PRU00169"/>
    </source>
</evidence>
<dbReference type="Gene3D" id="3.40.50.2300">
    <property type="match status" value="1"/>
</dbReference>
<dbReference type="CDD" id="cd17536">
    <property type="entry name" value="REC_YesN-like"/>
    <property type="match status" value="1"/>
</dbReference>
<dbReference type="InterPro" id="IPR001789">
    <property type="entry name" value="Sig_transdc_resp-reg_receiver"/>
</dbReference>
<dbReference type="PANTHER" id="PTHR42713:SF3">
    <property type="entry name" value="TRANSCRIPTIONAL REGULATORY PROTEIN HPTR"/>
    <property type="match status" value="1"/>
</dbReference>
<evidence type="ECO:0000256" key="2">
    <source>
        <dbReference type="ARBA" id="ARBA00022490"/>
    </source>
</evidence>
<dbReference type="Proteomes" id="UP000658690">
    <property type="component" value="Unassembled WGS sequence"/>
</dbReference>
<comment type="caution">
    <text evidence="11">The sequence shown here is derived from an EMBL/GenBank/DDBJ whole genome shotgun (WGS) entry which is preliminary data.</text>
</comment>
<dbReference type="InterPro" id="IPR018062">
    <property type="entry name" value="HTH_AraC-typ_CS"/>
</dbReference>